<dbReference type="SUPFAM" id="SSF47384">
    <property type="entry name" value="Homodimeric domain of signal transducing histidine kinase"/>
    <property type="match status" value="1"/>
</dbReference>
<dbReference type="InterPro" id="IPR036097">
    <property type="entry name" value="HisK_dim/P_sf"/>
</dbReference>
<comment type="similarity">
    <text evidence="5">Belongs to the Rap family.</text>
</comment>
<evidence type="ECO:0000313" key="9">
    <source>
        <dbReference type="Proteomes" id="UP001597546"/>
    </source>
</evidence>
<evidence type="ECO:0000256" key="5">
    <source>
        <dbReference type="ARBA" id="ARBA00038253"/>
    </source>
</evidence>
<evidence type="ECO:0000256" key="2">
    <source>
        <dbReference type="ARBA" id="ARBA00022490"/>
    </source>
</evidence>
<evidence type="ECO:0000313" key="8">
    <source>
        <dbReference type="EMBL" id="MFD2733203.1"/>
    </source>
</evidence>
<evidence type="ECO:0000256" key="1">
    <source>
        <dbReference type="ARBA" id="ARBA00004496"/>
    </source>
</evidence>
<evidence type="ECO:0000256" key="4">
    <source>
        <dbReference type="ARBA" id="ARBA00022803"/>
    </source>
</evidence>
<dbReference type="SMART" id="SM00028">
    <property type="entry name" value="TPR"/>
    <property type="match status" value="5"/>
</dbReference>
<name>A0ABW5TX68_9SPHI</name>
<accession>A0ABW5TX68</accession>
<dbReference type="SUPFAM" id="SSF48452">
    <property type="entry name" value="TPR-like"/>
    <property type="match status" value="1"/>
</dbReference>
<dbReference type="InterPro" id="IPR051476">
    <property type="entry name" value="Bac_ResReg_Asp_Phosphatase"/>
</dbReference>
<dbReference type="InterPro" id="IPR011990">
    <property type="entry name" value="TPR-like_helical_dom_sf"/>
</dbReference>
<dbReference type="Proteomes" id="UP001597546">
    <property type="component" value="Unassembled WGS sequence"/>
</dbReference>
<keyword evidence="4 6" id="KW-0802">TPR repeat</keyword>
<dbReference type="InterPro" id="IPR019734">
    <property type="entry name" value="TPR_rpt"/>
</dbReference>
<keyword evidence="2" id="KW-0963">Cytoplasm</keyword>
<feature type="repeat" description="TPR" evidence="6">
    <location>
        <begin position="151"/>
        <end position="184"/>
    </location>
</feature>
<dbReference type="Gene3D" id="1.25.40.10">
    <property type="entry name" value="Tetratricopeptide repeat domain"/>
    <property type="match status" value="2"/>
</dbReference>
<evidence type="ECO:0000256" key="3">
    <source>
        <dbReference type="ARBA" id="ARBA00022737"/>
    </source>
</evidence>
<dbReference type="Pfam" id="PF13181">
    <property type="entry name" value="TPR_8"/>
    <property type="match status" value="2"/>
</dbReference>
<dbReference type="EMBL" id="JBHULV010000052">
    <property type="protein sequence ID" value="MFD2733203.1"/>
    <property type="molecule type" value="Genomic_DNA"/>
</dbReference>
<keyword evidence="9" id="KW-1185">Reference proteome</keyword>
<evidence type="ECO:0000256" key="7">
    <source>
        <dbReference type="SAM" id="Phobius"/>
    </source>
</evidence>
<dbReference type="PANTHER" id="PTHR46630:SF1">
    <property type="entry name" value="TETRATRICOPEPTIDE REPEAT PROTEIN 29"/>
    <property type="match status" value="1"/>
</dbReference>
<dbReference type="PROSITE" id="PS50005">
    <property type="entry name" value="TPR"/>
    <property type="match status" value="1"/>
</dbReference>
<dbReference type="PANTHER" id="PTHR46630">
    <property type="entry name" value="TETRATRICOPEPTIDE REPEAT PROTEIN 29"/>
    <property type="match status" value="1"/>
</dbReference>
<feature type="transmembrane region" description="Helical" evidence="7">
    <location>
        <begin position="342"/>
        <end position="361"/>
    </location>
</feature>
<comment type="caution">
    <text evidence="8">The sequence shown here is derived from an EMBL/GenBank/DDBJ whole genome shotgun (WGS) entry which is preliminary data.</text>
</comment>
<protein>
    <submittedName>
        <fullName evidence="8">Tetratricopeptide repeat protein</fullName>
    </submittedName>
</protein>
<proteinExistence type="inferred from homology"/>
<keyword evidence="3" id="KW-0677">Repeat</keyword>
<dbReference type="RefSeq" id="WP_379041349.1">
    <property type="nucleotide sequence ID" value="NZ_JBHSKW010000012.1"/>
</dbReference>
<comment type="subcellular location">
    <subcellularLocation>
        <location evidence="1">Cytoplasm</location>
    </subcellularLocation>
</comment>
<keyword evidence="7" id="KW-0812">Transmembrane</keyword>
<keyword evidence="7" id="KW-1133">Transmembrane helix</keyword>
<keyword evidence="7" id="KW-0472">Membrane</keyword>
<reference evidence="9" key="1">
    <citation type="journal article" date="2019" name="Int. J. Syst. Evol. Microbiol.">
        <title>The Global Catalogue of Microorganisms (GCM) 10K type strain sequencing project: providing services to taxonomists for standard genome sequencing and annotation.</title>
        <authorList>
            <consortium name="The Broad Institute Genomics Platform"/>
            <consortium name="The Broad Institute Genome Sequencing Center for Infectious Disease"/>
            <person name="Wu L."/>
            <person name="Ma J."/>
        </authorList>
    </citation>
    <scope>NUCLEOTIDE SEQUENCE [LARGE SCALE GENOMIC DNA]</scope>
    <source>
        <strain evidence="9">KCTC 42456</strain>
    </source>
</reference>
<evidence type="ECO:0000256" key="6">
    <source>
        <dbReference type="PROSITE-ProRule" id="PRU00339"/>
    </source>
</evidence>
<sequence length="479" mass="54512">MNILLLFATLSTSSKAFQKTTFNSETELDSNKVIELNKNGYSNRLTSPDQSINIGRKAISIAKKINYQKGIAEGYRVTGIGYYYTNNSDSALNNYLISLNIFKKIKDEIGEAKVSSNIGNLWAEIDYDKSLEYFNQTLVIANKHSIKDLIAGTYLNIGNAYYRKKNYSLALSNYTRSNSLFKKINNPIGITQSLQNIGVIYFYLNNFDVAEKTLLEANKKSKENELNNTIATINLTLSTIYINKNNFKKAEQYINEGIGFAKLVNNQKLIYDYTYTNYELESKRKNYEKALEYLKEINALDSINYKKNTASNINLIQQTLKQQQTQKENELTIQAQINAQKLAFAIGAVTIMAFLVIFLLIKTNKRSKKSNSELTALNNEVIKQKNNVDRINHQLEEIIGERTKDLIIKNQKLSEYSSHLSHQIRGPVATLKGLMMLVEDKLVDSNEIAPQIKKCVDDIDSKIMTINEDLHDPTRKGLS</sequence>
<gene>
    <name evidence="8" type="ORF">ACFSSE_15950</name>
</gene>
<organism evidence="8 9">
    <name type="scientific">Pedobacter alpinus</name>
    <dbReference type="NCBI Taxonomy" id="1590643"/>
    <lineage>
        <taxon>Bacteria</taxon>
        <taxon>Pseudomonadati</taxon>
        <taxon>Bacteroidota</taxon>
        <taxon>Sphingobacteriia</taxon>
        <taxon>Sphingobacteriales</taxon>
        <taxon>Sphingobacteriaceae</taxon>
        <taxon>Pedobacter</taxon>
    </lineage>
</organism>